<evidence type="ECO:0000313" key="1">
    <source>
        <dbReference type="EMBL" id="MDB6258026.1"/>
    </source>
</evidence>
<dbReference type="Proteomes" id="UP001141981">
    <property type="component" value="Unassembled WGS sequence"/>
</dbReference>
<accession>A0A9X4AB16</accession>
<evidence type="ECO:0000313" key="2">
    <source>
        <dbReference type="Proteomes" id="UP001141981"/>
    </source>
</evidence>
<dbReference type="Gene3D" id="1.10.10.60">
    <property type="entry name" value="Homeodomain-like"/>
    <property type="match status" value="1"/>
</dbReference>
<reference evidence="1" key="2">
    <citation type="submission" date="2022-10" db="EMBL/GenBank/DDBJ databases">
        <authorList>
            <person name="Kostovova I."/>
            <person name="Moravkova M."/>
            <person name="Pechar R."/>
        </authorList>
    </citation>
    <scope>NUCLEOTIDE SEQUENCE</scope>
    <source>
        <strain evidence="1">M490A</strain>
    </source>
</reference>
<dbReference type="RefSeq" id="WP_271880780.1">
    <property type="nucleotide sequence ID" value="NZ_JAOTGY010000007.1"/>
</dbReference>
<reference evidence="1" key="1">
    <citation type="journal article" date="2022" name="Microorganisms">
        <title>Antibiotic Susceptibility, Resistance Gene Determinants and Corresponding Genomic Regions in Lactobacillus amylovorus Isolates Derived from Wild Boars and Domestic Pigs.</title>
        <authorList>
            <person name="Moravkova M."/>
            <person name="Kostovova I."/>
            <person name="Kavanova K."/>
            <person name="Pechar R."/>
            <person name="Stanek S."/>
            <person name="Brychta A."/>
            <person name="Zeman M."/>
            <person name="Kubasova T."/>
        </authorList>
    </citation>
    <scope>NUCLEOTIDE SEQUENCE</scope>
    <source>
        <strain evidence="1">M490A</strain>
    </source>
</reference>
<dbReference type="AlphaFoldDB" id="A0A9X4AB16"/>
<sequence>MLESQRKTYQLMLEQLHKIESKYGSINNAPDDDPNLIKLEQLRPKSNYQTLIDEQDEIMKLTDKGYPASDVAQKLGLRRRTVSDFFKRHKIQPRPAFIFKIISPDKKVFYAQSLGHFLQVSFHRSCIYSVKQSTVYLKRRNFQINEGYFIWAEVKKNEYFVTNNMDFPVAKKNDDSWAKVNV</sequence>
<name>A0A9X4AB16_LACAM</name>
<dbReference type="EMBL" id="JAOTGY010000007">
    <property type="protein sequence ID" value="MDB6258026.1"/>
    <property type="molecule type" value="Genomic_DNA"/>
</dbReference>
<protein>
    <submittedName>
        <fullName evidence="1">Helix-turn-helix domain-containing protein</fullName>
    </submittedName>
</protein>
<organism evidence="1 2">
    <name type="scientific">Lactobacillus amylovorus</name>
    <dbReference type="NCBI Taxonomy" id="1604"/>
    <lineage>
        <taxon>Bacteria</taxon>
        <taxon>Bacillati</taxon>
        <taxon>Bacillota</taxon>
        <taxon>Bacilli</taxon>
        <taxon>Lactobacillales</taxon>
        <taxon>Lactobacillaceae</taxon>
        <taxon>Lactobacillus</taxon>
    </lineage>
</organism>
<comment type="caution">
    <text evidence="1">The sequence shown here is derived from an EMBL/GenBank/DDBJ whole genome shotgun (WGS) entry which is preliminary data.</text>
</comment>
<proteinExistence type="predicted"/>
<gene>
    <name evidence="1" type="ORF">ODU72_04945</name>
</gene>